<protein>
    <submittedName>
        <fullName evidence="2">Uncharacterized protein</fullName>
    </submittedName>
</protein>
<feature type="compositionally biased region" description="Acidic residues" evidence="1">
    <location>
        <begin position="11"/>
        <end position="20"/>
    </location>
</feature>
<sequence length="218" mass="24744">MKDVGGGVGGCEEEEKEDEGVPPQCGIASLIRLQAQSASWRRVKESAGWLTFVEIKRTSTIVEEGEGERERDRDERTVTTTRRSSDKMVLRSESSWSRRMSRINHSVASTSLGIREWNLHRFDSSFSSPASYRCWVIEIEIEIEISCRAMPRHTMPYHAMPCHAMPCHATPCRGHKLFIRKRGRNRALARGQRLRGRGGVVQNGEPSWLVDNGITYSN</sequence>
<name>A0A834UCF9_VESPE</name>
<feature type="compositionally biased region" description="Gly residues" evidence="1">
    <location>
        <begin position="1"/>
        <end position="10"/>
    </location>
</feature>
<feature type="region of interest" description="Disordered" evidence="1">
    <location>
        <begin position="1"/>
        <end position="23"/>
    </location>
</feature>
<feature type="compositionally biased region" description="Basic and acidic residues" evidence="1">
    <location>
        <begin position="68"/>
        <end position="85"/>
    </location>
</feature>
<evidence type="ECO:0000256" key="1">
    <source>
        <dbReference type="SAM" id="MobiDB-lite"/>
    </source>
</evidence>
<organism evidence="2 3">
    <name type="scientific">Vespula pensylvanica</name>
    <name type="common">Western yellow jacket</name>
    <name type="synonym">Wasp</name>
    <dbReference type="NCBI Taxonomy" id="30213"/>
    <lineage>
        <taxon>Eukaryota</taxon>
        <taxon>Metazoa</taxon>
        <taxon>Ecdysozoa</taxon>
        <taxon>Arthropoda</taxon>
        <taxon>Hexapoda</taxon>
        <taxon>Insecta</taxon>
        <taxon>Pterygota</taxon>
        <taxon>Neoptera</taxon>
        <taxon>Endopterygota</taxon>
        <taxon>Hymenoptera</taxon>
        <taxon>Apocrita</taxon>
        <taxon>Aculeata</taxon>
        <taxon>Vespoidea</taxon>
        <taxon>Vespidae</taxon>
        <taxon>Vespinae</taxon>
        <taxon>Vespula</taxon>
    </lineage>
</organism>
<comment type="caution">
    <text evidence="2">The sequence shown here is derived from an EMBL/GenBank/DDBJ whole genome shotgun (WGS) entry which is preliminary data.</text>
</comment>
<feature type="region of interest" description="Disordered" evidence="1">
    <location>
        <begin position="62"/>
        <end position="85"/>
    </location>
</feature>
<evidence type="ECO:0000313" key="2">
    <source>
        <dbReference type="EMBL" id="KAF7429838.1"/>
    </source>
</evidence>
<gene>
    <name evidence="2" type="ORF">H0235_006236</name>
</gene>
<evidence type="ECO:0000313" key="3">
    <source>
        <dbReference type="Proteomes" id="UP000600918"/>
    </source>
</evidence>
<proteinExistence type="predicted"/>
<keyword evidence="3" id="KW-1185">Reference proteome</keyword>
<dbReference type="Proteomes" id="UP000600918">
    <property type="component" value="Unassembled WGS sequence"/>
</dbReference>
<dbReference type="EMBL" id="JACSDY010000004">
    <property type="protein sequence ID" value="KAF7429838.1"/>
    <property type="molecule type" value="Genomic_DNA"/>
</dbReference>
<dbReference type="AlphaFoldDB" id="A0A834UCF9"/>
<reference evidence="2" key="1">
    <citation type="journal article" date="2020" name="G3 (Bethesda)">
        <title>High-Quality Assemblies for Three Invasive Social Wasps from the &lt;i&gt;Vespula&lt;/i&gt; Genus.</title>
        <authorList>
            <person name="Harrop T.W.R."/>
            <person name="Guhlin J."/>
            <person name="McLaughlin G.M."/>
            <person name="Permina E."/>
            <person name="Stockwell P."/>
            <person name="Gilligan J."/>
            <person name="Le Lec M.F."/>
            <person name="Gruber M.A.M."/>
            <person name="Quinn O."/>
            <person name="Lovegrove M."/>
            <person name="Duncan E.J."/>
            <person name="Remnant E.J."/>
            <person name="Van Eeckhoven J."/>
            <person name="Graham B."/>
            <person name="Knapp R.A."/>
            <person name="Langford K.W."/>
            <person name="Kronenberg Z."/>
            <person name="Press M.O."/>
            <person name="Eacker S.M."/>
            <person name="Wilson-Rankin E.E."/>
            <person name="Purcell J."/>
            <person name="Lester P.J."/>
            <person name="Dearden P.K."/>
        </authorList>
    </citation>
    <scope>NUCLEOTIDE SEQUENCE</scope>
    <source>
        <strain evidence="2">Volc-1</strain>
    </source>
</reference>
<accession>A0A834UCF9</accession>